<dbReference type="EC" id="3.1.3.16" evidence="4"/>
<dbReference type="EMBL" id="DF237711">
    <property type="protein sequence ID" value="GAQ91309.1"/>
    <property type="molecule type" value="Genomic_DNA"/>
</dbReference>
<dbReference type="PRINTS" id="PR00114">
    <property type="entry name" value="STPHPHTASE"/>
</dbReference>
<dbReference type="STRING" id="105231.A0A1Y1IP87"/>
<dbReference type="GO" id="GO:0005829">
    <property type="term" value="C:cytosol"/>
    <property type="evidence" value="ECO:0000318"/>
    <property type="project" value="GO_Central"/>
</dbReference>
<feature type="domain" description="Serine/threonine specific protein phosphatases" evidence="6">
    <location>
        <begin position="152"/>
        <end position="157"/>
    </location>
</feature>
<keyword evidence="8" id="KW-1185">Reference proteome</keyword>
<comment type="similarity">
    <text evidence="4">Belongs to the PPP phosphatase family.</text>
</comment>
<evidence type="ECO:0000256" key="5">
    <source>
        <dbReference type="SAM" id="MobiDB-lite"/>
    </source>
</evidence>
<dbReference type="SUPFAM" id="SSF56300">
    <property type="entry name" value="Metallo-dependent phosphatases"/>
    <property type="match status" value="1"/>
</dbReference>
<dbReference type="OMA" id="DPPWEGQ"/>
<evidence type="ECO:0000256" key="3">
    <source>
        <dbReference type="ARBA" id="ARBA00023211"/>
    </source>
</evidence>
<dbReference type="PANTHER" id="PTHR45668:SF9">
    <property type="entry name" value="SERINE_THREONINE-PROTEIN PHOSPHATASE 7"/>
    <property type="match status" value="1"/>
</dbReference>
<dbReference type="Gene3D" id="3.60.21.10">
    <property type="match status" value="1"/>
</dbReference>
<dbReference type="OrthoDB" id="445564at2759"/>
<dbReference type="InterPro" id="IPR004843">
    <property type="entry name" value="Calcineurin-like_PHP"/>
</dbReference>
<dbReference type="InterPro" id="IPR006186">
    <property type="entry name" value="Ser/Thr-sp_prot-phosphatase"/>
</dbReference>
<accession>A0A1Y1IP87</accession>
<protein>
    <recommendedName>
        <fullName evidence="4">Serine/threonine-protein phosphatase</fullName>
        <ecNumber evidence="4">3.1.3.16</ecNumber>
    </recommendedName>
</protein>
<dbReference type="InterPro" id="IPR029052">
    <property type="entry name" value="Metallo-depent_PP-like"/>
</dbReference>
<dbReference type="GO" id="GO:0046872">
    <property type="term" value="F:metal ion binding"/>
    <property type="evidence" value="ECO:0007669"/>
    <property type="project" value="UniProtKB-KW"/>
</dbReference>
<dbReference type="InterPro" id="IPR051134">
    <property type="entry name" value="PPP_phosphatase"/>
</dbReference>
<name>A0A1Y1IP87_KLENI</name>
<evidence type="ECO:0000313" key="8">
    <source>
        <dbReference type="Proteomes" id="UP000054558"/>
    </source>
</evidence>
<keyword evidence="3" id="KW-0464">Manganese</keyword>
<sequence length="444" mass="48878">MLEGDSPEAAAKSQDAVDPIVWPSDGQVSVAWIEKLREALVHATWKRKPDELPQIFPPQVFEALIDRATKLMQSEQNVVDVSPKNGETVTVVGDVHGQFHDVLRLLERAGQPSEKSLFVFNGDYVDRGAWSVETYALLLAWKVCLPKHVILIRGNHETKYCAHVYGFKQELEAKYGAHSSRGLFKKLLVCFTAHPLAAVVGFSTFIAHGGLFRELPSWYGGRKGKKGGKNRKGGRDNHKRAKHGSDAPEGLKVGSIAELRKVKRAVLDPLDGRNPLPSDVLWSDPGLDPGIVTNDSRGIGLVFGPDCTQTFLESHRLKLVIRSHEGPDAREKREGMHAMLSGFCEDHVVPAGKLVTLFSAPDYPQFQNVDDVERYKNTAAYVVLSGPGYDTPEVHHFDAALPRPEVKAYYDFETALDSDEDLDLGSEADGSEASLFSDGSDVDS</sequence>
<proteinExistence type="inferred from homology"/>
<reference evidence="7 8" key="1">
    <citation type="journal article" date="2014" name="Nat. Commun.">
        <title>Klebsormidium flaccidum genome reveals primary factors for plant terrestrial adaptation.</title>
        <authorList>
            <person name="Hori K."/>
            <person name="Maruyama F."/>
            <person name="Fujisawa T."/>
            <person name="Togashi T."/>
            <person name="Yamamoto N."/>
            <person name="Seo M."/>
            <person name="Sato S."/>
            <person name="Yamada T."/>
            <person name="Mori H."/>
            <person name="Tajima N."/>
            <person name="Moriyama T."/>
            <person name="Ikeuchi M."/>
            <person name="Watanabe M."/>
            <person name="Wada H."/>
            <person name="Kobayashi K."/>
            <person name="Saito M."/>
            <person name="Masuda T."/>
            <person name="Sasaki-Sekimoto Y."/>
            <person name="Mashiguchi K."/>
            <person name="Awai K."/>
            <person name="Shimojima M."/>
            <person name="Masuda S."/>
            <person name="Iwai M."/>
            <person name="Nobusawa T."/>
            <person name="Narise T."/>
            <person name="Kondo S."/>
            <person name="Saito H."/>
            <person name="Sato R."/>
            <person name="Murakawa M."/>
            <person name="Ihara Y."/>
            <person name="Oshima-Yamada Y."/>
            <person name="Ohtaka K."/>
            <person name="Satoh M."/>
            <person name="Sonobe K."/>
            <person name="Ishii M."/>
            <person name="Ohtani R."/>
            <person name="Kanamori-Sato M."/>
            <person name="Honoki R."/>
            <person name="Miyazaki D."/>
            <person name="Mochizuki H."/>
            <person name="Umetsu J."/>
            <person name="Higashi K."/>
            <person name="Shibata D."/>
            <person name="Kamiya Y."/>
            <person name="Sato N."/>
            <person name="Nakamura Y."/>
            <person name="Tabata S."/>
            <person name="Ida S."/>
            <person name="Kurokawa K."/>
            <person name="Ohta H."/>
        </authorList>
    </citation>
    <scope>NUCLEOTIDE SEQUENCE [LARGE SCALE GENOMIC DNA]</scope>
    <source>
        <strain evidence="7 8">NIES-2285</strain>
    </source>
</reference>
<dbReference type="AlphaFoldDB" id="A0A1Y1IP87"/>
<evidence type="ECO:0000256" key="4">
    <source>
        <dbReference type="RuleBase" id="RU004273"/>
    </source>
</evidence>
<keyword evidence="4" id="KW-0378">Hydrolase</keyword>
<feature type="compositionally biased region" description="Basic residues" evidence="5">
    <location>
        <begin position="222"/>
        <end position="242"/>
    </location>
</feature>
<dbReference type="Pfam" id="PF00149">
    <property type="entry name" value="Metallophos"/>
    <property type="match status" value="1"/>
</dbReference>
<dbReference type="PROSITE" id="PS00125">
    <property type="entry name" value="SER_THR_PHOSPHATASE"/>
    <property type="match status" value="1"/>
</dbReference>
<feature type="compositionally biased region" description="Acidic residues" evidence="5">
    <location>
        <begin position="420"/>
        <end position="430"/>
    </location>
</feature>
<evidence type="ECO:0000256" key="1">
    <source>
        <dbReference type="ARBA" id="ARBA00001936"/>
    </source>
</evidence>
<evidence type="ECO:0000313" key="7">
    <source>
        <dbReference type="EMBL" id="GAQ91309.1"/>
    </source>
</evidence>
<organism evidence="7 8">
    <name type="scientific">Klebsormidium nitens</name>
    <name type="common">Green alga</name>
    <name type="synonym">Ulothrix nitens</name>
    <dbReference type="NCBI Taxonomy" id="105231"/>
    <lineage>
        <taxon>Eukaryota</taxon>
        <taxon>Viridiplantae</taxon>
        <taxon>Streptophyta</taxon>
        <taxon>Klebsormidiophyceae</taxon>
        <taxon>Klebsormidiales</taxon>
        <taxon>Klebsormidiaceae</taxon>
        <taxon>Klebsormidium</taxon>
    </lineage>
</organism>
<feature type="region of interest" description="Disordered" evidence="5">
    <location>
        <begin position="222"/>
        <end position="249"/>
    </location>
</feature>
<comment type="cofactor">
    <cofactor evidence="1">
        <name>Mn(2+)</name>
        <dbReference type="ChEBI" id="CHEBI:29035"/>
    </cofactor>
</comment>
<gene>
    <name evidence="7" type="ORF">KFL_007620050</name>
</gene>
<keyword evidence="2" id="KW-0479">Metal-binding</keyword>
<dbReference type="SMART" id="SM00156">
    <property type="entry name" value="PP2Ac"/>
    <property type="match status" value="1"/>
</dbReference>
<dbReference type="GO" id="GO:0004722">
    <property type="term" value="F:protein serine/threonine phosphatase activity"/>
    <property type="evidence" value="ECO:0000318"/>
    <property type="project" value="GO_Central"/>
</dbReference>
<feature type="region of interest" description="Disordered" evidence="5">
    <location>
        <begin position="420"/>
        <end position="444"/>
    </location>
</feature>
<evidence type="ECO:0000259" key="6">
    <source>
        <dbReference type="PROSITE" id="PS00125"/>
    </source>
</evidence>
<evidence type="ECO:0000256" key="2">
    <source>
        <dbReference type="ARBA" id="ARBA00022723"/>
    </source>
</evidence>
<dbReference type="PANTHER" id="PTHR45668">
    <property type="entry name" value="SERINE/THREONINE-PROTEIN PHOSPHATASE 5-RELATED"/>
    <property type="match status" value="1"/>
</dbReference>
<comment type="catalytic activity">
    <reaction evidence="4">
        <text>O-phospho-L-threonyl-[protein] + H2O = L-threonyl-[protein] + phosphate</text>
        <dbReference type="Rhea" id="RHEA:47004"/>
        <dbReference type="Rhea" id="RHEA-COMP:11060"/>
        <dbReference type="Rhea" id="RHEA-COMP:11605"/>
        <dbReference type="ChEBI" id="CHEBI:15377"/>
        <dbReference type="ChEBI" id="CHEBI:30013"/>
        <dbReference type="ChEBI" id="CHEBI:43474"/>
        <dbReference type="ChEBI" id="CHEBI:61977"/>
        <dbReference type="EC" id="3.1.3.16"/>
    </reaction>
</comment>
<dbReference type="Proteomes" id="UP000054558">
    <property type="component" value="Unassembled WGS sequence"/>
</dbReference>
<dbReference type="GO" id="GO:0005634">
    <property type="term" value="C:nucleus"/>
    <property type="evidence" value="ECO:0000318"/>
    <property type="project" value="GO_Central"/>
</dbReference>